<evidence type="ECO:0000256" key="1">
    <source>
        <dbReference type="SAM" id="MobiDB-lite"/>
    </source>
</evidence>
<feature type="compositionally biased region" description="Basic and acidic residues" evidence="1">
    <location>
        <begin position="206"/>
        <end position="218"/>
    </location>
</feature>
<organism evidence="2 3">
    <name type="scientific">Monilinia fructigena</name>
    <dbReference type="NCBI Taxonomy" id="38457"/>
    <lineage>
        <taxon>Eukaryota</taxon>
        <taxon>Fungi</taxon>
        <taxon>Dikarya</taxon>
        <taxon>Ascomycota</taxon>
        <taxon>Pezizomycotina</taxon>
        <taxon>Leotiomycetes</taxon>
        <taxon>Helotiales</taxon>
        <taxon>Sclerotiniaceae</taxon>
        <taxon>Monilinia</taxon>
    </lineage>
</organism>
<proteinExistence type="predicted"/>
<feature type="region of interest" description="Disordered" evidence="1">
    <location>
        <begin position="121"/>
        <end position="142"/>
    </location>
</feature>
<dbReference type="Proteomes" id="UP000249056">
    <property type="component" value="Unassembled WGS sequence"/>
</dbReference>
<dbReference type="AlphaFoldDB" id="A0A395J1K5"/>
<protein>
    <submittedName>
        <fullName evidence="2">Uncharacterized protein</fullName>
    </submittedName>
</protein>
<name>A0A395J1K5_9HELO</name>
<feature type="region of interest" description="Disordered" evidence="1">
    <location>
        <begin position="175"/>
        <end position="218"/>
    </location>
</feature>
<keyword evidence="3" id="KW-1185">Reference proteome</keyword>
<feature type="compositionally biased region" description="Polar residues" evidence="1">
    <location>
        <begin position="124"/>
        <end position="138"/>
    </location>
</feature>
<comment type="caution">
    <text evidence="2">The sequence shown here is derived from an EMBL/GenBank/DDBJ whole genome shotgun (WGS) entry which is preliminary data.</text>
</comment>
<dbReference type="EMBL" id="QKRW01000006">
    <property type="protein sequence ID" value="RAL66387.1"/>
    <property type="molecule type" value="Genomic_DNA"/>
</dbReference>
<sequence>MNPSSSGCQICHLQHNCKCHLADIHKPRIRIEYFASHQRPSRPVAQHQPKLFYGHPEDIPGPPAAGHDGPQVVNTQDIRIQATKEAFFTPSSSPLGRKKDVYACSPNSNSELAPQAWPGAINGSGVQTGASQSSNLGNRRTEICSPQPYNPCLYGAEAWSRRIANFTNNVSTNTTTTTTCLPENVGQQPRKRAVAKDPQQYPEGSQEAKKYAKRSRPD</sequence>
<accession>A0A395J1K5</accession>
<dbReference type="OrthoDB" id="10407677at2759"/>
<gene>
    <name evidence="2" type="ORF">DID88_006078</name>
</gene>
<reference evidence="2 3" key="1">
    <citation type="submission" date="2018-06" db="EMBL/GenBank/DDBJ databases">
        <title>Genome Sequence of the Brown Rot Fungal Pathogen Monilinia fructigena.</title>
        <authorList>
            <person name="Landi L."/>
            <person name="De Miccolis Angelini R.M."/>
            <person name="Pollastro S."/>
            <person name="Abate D."/>
            <person name="Faretra F."/>
            <person name="Romanazzi G."/>
        </authorList>
    </citation>
    <scope>NUCLEOTIDE SEQUENCE [LARGE SCALE GENOMIC DNA]</scope>
    <source>
        <strain evidence="2 3">Mfrg269</strain>
    </source>
</reference>
<evidence type="ECO:0000313" key="2">
    <source>
        <dbReference type="EMBL" id="RAL66387.1"/>
    </source>
</evidence>
<evidence type="ECO:0000313" key="3">
    <source>
        <dbReference type="Proteomes" id="UP000249056"/>
    </source>
</evidence>